<feature type="region of interest" description="Disordered" evidence="11">
    <location>
        <begin position="26"/>
        <end position="48"/>
    </location>
</feature>
<comment type="caution">
    <text evidence="13">The sequence shown here is derived from an EMBL/GenBank/DDBJ whole genome shotgun (WGS) entry which is preliminary data.</text>
</comment>
<keyword evidence="3" id="KW-0677">Repeat</keyword>
<name>A0AAN7D668_9FUNG</name>
<dbReference type="EMBL" id="JASEJX010000033">
    <property type="protein sequence ID" value="KAK4510644.1"/>
    <property type="molecule type" value="Genomic_DNA"/>
</dbReference>
<evidence type="ECO:0000256" key="1">
    <source>
        <dbReference type="ARBA" id="ARBA00004123"/>
    </source>
</evidence>
<evidence type="ECO:0000256" key="10">
    <source>
        <dbReference type="PROSITE-ProRule" id="PRU00042"/>
    </source>
</evidence>
<evidence type="ECO:0000313" key="14">
    <source>
        <dbReference type="Proteomes" id="UP001304243"/>
    </source>
</evidence>
<keyword evidence="2" id="KW-0479">Metal-binding</keyword>
<comment type="subcellular location">
    <subcellularLocation>
        <location evidence="1">Nucleus</location>
    </subcellularLocation>
</comment>
<evidence type="ECO:0000256" key="5">
    <source>
        <dbReference type="ARBA" id="ARBA00022833"/>
    </source>
</evidence>
<dbReference type="GO" id="GO:0008270">
    <property type="term" value="F:zinc ion binding"/>
    <property type="evidence" value="ECO:0007669"/>
    <property type="project" value="UniProtKB-KW"/>
</dbReference>
<proteinExistence type="inferred from homology"/>
<evidence type="ECO:0000256" key="9">
    <source>
        <dbReference type="ARBA" id="ARBA00038474"/>
    </source>
</evidence>
<dbReference type="PROSITE" id="PS00028">
    <property type="entry name" value="ZINC_FINGER_C2H2_1"/>
    <property type="match status" value="2"/>
</dbReference>
<dbReference type="PANTHER" id="PTHR23233:SF84">
    <property type="entry name" value="FI23031P1"/>
    <property type="match status" value="1"/>
</dbReference>
<dbReference type="PANTHER" id="PTHR23233">
    <property type="entry name" value="SAL-LIKE PROTEIN"/>
    <property type="match status" value="1"/>
</dbReference>
<dbReference type="Pfam" id="PF00096">
    <property type="entry name" value="zf-C2H2"/>
    <property type="match status" value="2"/>
</dbReference>
<dbReference type="FunFam" id="3.30.160.60:FF:001102">
    <property type="entry name" value="Transcription factor IIIA"/>
    <property type="match status" value="1"/>
</dbReference>
<dbReference type="Gene3D" id="3.30.160.60">
    <property type="entry name" value="Classic Zinc Finger"/>
    <property type="match status" value="2"/>
</dbReference>
<dbReference type="SUPFAM" id="SSF57667">
    <property type="entry name" value="beta-beta-alpha zinc fingers"/>
    <property type="match status" value="1"/>
</dbReference>
<evidence type="ECO:0000256" key="6">
    <source>
        <dbReference type="ARBA" id="ARBA00023015"/>
    </source>
</evidence>
<feature type="domain" description="C2H2-type" evidence="12">
    <location>
        <begin position="99"/>
        <end position="128"/>
    </location>
</feature>
<evidence type="ECO:0000259" key="12">
    <source>
        <dbReference type="PROSITE" id="PS50157"/>
    </source>
</evidence>
<keyword evidence="6" id="KW-0805">Transcription regulation</keyword>
<sequence>MNPVNQPYQPLSPHSVSYSDNAFVSRSSTCSSSSASSSLATPEPEFDDQKTKNNIIQHLVSQPPPKPKKQYQCPKCLKSFTRPSALQTHSYTHTAEKPFQCRSPNCGRSFSVVSNLRRHFKVHQKAAAGDKLSAEDRLRCVRNLMERSSRILANKKQILPYSNAASHLYAAHHEPRRTSYPILPLPPQQPQPQHQYQHYPILPDLSINNDKFMMQGPHQNMVLPPEYPANATSNSKIPIYWVNQFGAPTPCTPFADSGTSPNGSNTQN</sequence>
<keyword evidence="5" id="KW-0862">Zinc</keyword>
<accession>A0AAN7D668</accession>
<comment type="similarity">
    <text evidence="9">Belongs to the sal C2H2-type zinc-finger protein family.</text>
</comment>
<dbReference type="PROSITE" id="PS50157">
    <property type="entry name" value="ZINC_FINGER_C2H2_2"/>
    <property type="match status" value="2"/>
</dbReference>
<dbReference type="GO" id="GO:0000981">
    <property type="term" value="F:DNA-binding transcription factor activity, RNA polymerase II-specific"/>
    <property type="evidence" value="ECO:0007669"/>
    <property type="project" value="TreeGrafter"/>
</dbReference>
<dbReference type="RefSeq" id="XP_064677310.1">
    <property type="nucleotide sequence ID" value="XM_064824374.1"/>
</dbReference>
<keyword evidence="7" id="KW-0804">Transcription</keyword>
<keyword evidence="14" id="KW-1185">Reference proteome</keyword>
<keyword evidence="8" id="KW-0539">Nucleus</keyword>
<keyword evidence="4 10" id="KW-0863">Zinc-finger</keyword>
<dbReference type="SMART" id="SM00355">
    <property type="entry name" value="ZnF_C2H2"/>
    <property type="match status" value="2"/>
</dbReference>
<dbReference type="Proteomes" id="UP001304243">
    <property type="component" value="Unassembled WGS sequence"/>
</dbReference>
<evidence type="ECO:0000256" key="4">
    <source>
        <dbReference type="ARBA" id="ARBA00022771"/>
    </source>
</evidence>
<dbReference type="GO" id="GO:0000978">
    <property type="term" value="F:RNA polymerase II cis-regulatory region sequence-specific DNA binding"/>
    <property type="evidence" value="ECO:0007669"/>
    <property type="project" value="TreeGrafter"/>
</dbReference>
<dbReference type="AlphaFoldDB" id="A0AAN7D668"/>
<dbReference type="InterPro" id="IPR051565">
    <property type="entry name" value="Sal_C2H2-zinc-finger"/>
</dbReference>
<feature type="compositionally biased region" description="Low complexity" evidence="11">
    <location>
        <begin position="26"/>
        <end position="38"/>
    </location>
</feature>
<evidence type="ECO:0000256" key="8">
    <source>
        <dbReference type="ARBA" id="ARBA00023242"/>
    </source>
</evidence>
<evidence type="ECO:0000313" key="13">
    <source>
        <dbReference type="EMBL" id="KAK4510644.1"/>
    </source>
</evidence>
<reference evidence="13 14" key="1">
    <citation type="submission" date="2022-11" db="EMBL/GenBank/DDBJ databases">
        <title>Mucor velutinosus strain NIH1002 WGS.</title>
        <authorList>
            <person name="Subramanian P."/>
            <person name="Mullikin J.C."/>
            <person name="Segre J.A."/>
            <person name="Zelazny A.M."/>
        </authorList>
    </citation>
    <scope>NUCLEOTIDE SEQUENCE [LARGE SCALE GENOMIC DNA]</scope>
    <source>
        <strain evidence="13 14">NIH1002</strain>
    </source>
</reference>
<evidence type="ECO:0000256" key="7">
    <source>
        <dbReference type="ARBA" id="ARBA00023163"/>
    </source>
</evidence>
<feature type="domain" description="C2H2-type" evidence="12">
    <location>
        <begin position="71"/>
        <end position="98"/>
    </location>
</feature>
<dbReference type="GO" id="GO:0005634">
    <property type="term" value="C:nucleus"/>
    <property type="evidence" value="ECO:0007669"/>
    <property type="project" value="UniProtKB-SubCell"/>
</dbReference>
<evidence type="ECO:0000256" key="11">
    <source>
        <dbReference type="SAM" id="MobiDB-lite"/>
    </source>
</evidence>
<organism evidence="13 14">
    <name type="scientific">Mucor velutinosus</name>
    <dbReference type="NCBI Taxonomy" id="708070"/>
    <lineage>
        <taxon>Eukaryota</taxon>
        <taxon>Fungi</taxon>
        <taxon>Fungi incertae sedis</taxon>
        <taxon>Mucoromycota</taxon>
        <taxon>Mucoromycotina</taxon>
        <taxon>Mucoromycetes</taxon>
        <taxon>Mucorales</taxon>
        <taxon>Mucorineae</taxon>
        <taxon>Mucoraceae</taxon>
        <taxon>Mucor</taxon>
    </lineage>
</organism>
<gene>
    <name evidence="13" type="ORF">ATC70_005076</name>
</gene>
<dbReference type="InterPro" id="IPR036236">
    <property type="entry name" value="Znf_C2H2_sf"/>
</dbReference>
<protein>
    <recommendedName>
        <fullName evidence="12">C2H2-type domain-containing protein</fullName>
    </recommendedName>
</protein>
<evidence type="ECO:0000256" key="3">
    <source>
        <dbReference type="ARBA" id="ARBA00022737"/>
    </source>
</evidence>
<dbReference type="InterPro" id="IPR013087">
    <property type="entry name" value="Znf_C2H2_type"/>
</dbReference>
<dbReference type="GeneID" id="89948762"/>
<evidence type="ECO:0000256" key="2">
    <source>
        <dbReference type="ARBA" id="ARBA00022723"/>
    </source>
</evidence>